<dbReference type="EMBL" id="BJOU01000001">
    <property type="protein sequence ID" value="GED97776.1"/>
    <property type="molecule type" value="Genomic_DNA"/>
</dbReference>
<name>A0A7I9UY21_9ACTN</name>
<dbReference type="SUPFAM" id="SSF46785">
    <property type="entry name" value="Winged helix' DNA-binding domain"/>
    <property type="match status" value="1"/>
</dbReference>
<proteinExistence type="predicted"/>
<evidence type="ECO:0008006" key="3">
    <source>
        <dbReference type="Google" id="ProtNLM"/>
    </source>
</evidence>
<gene>
    <name evidence="1" type="ORF">nbrc107697_18150</name>
</gene>
<protein>
    <recommendedName>
        <fullName evidence="3">ASCH domain-containing protein</fullName>
    </recommendedName>
</protein>
<organism evidence="1 2">
    <name type="scientific">Gordonia crocea</name>
    <dbReference type="NCBI Taxonomy" id="589162"/>
    <lineage>
        <taxon>Bacteria</taxon>
        <taxon>Bacillati</taxon>
        <taxon>Actinomycetota</taxon>
        <taxon>Actinomycetes</taxon>
        <taxon>Mycobacteriales</taxon>
        <taxon>Gordoniaceae</taxon>
        <taxon>Gordonia</taxon>
    </lineage>
</organism>
<sequence length="198" mass="22065">MLIKNAIASGIRAGTVRAQYRCWDAPRVTVGATQLTAAGLVRVTGVSLVDDLDRLTDPEARAAGMADAPTLRAALRKSTRGARVYRIDLEWAGEDPRAVLREQIPDDEQCASLYQRLSRLDRRPSGEWTREVLEWIRDHPHVVSTRLAEERATDRAALKTDIRKLKALGLTISHDVGYELSPRGIAYLAWLDSRHGTD</sequence>
<dbReference type="AlphaFoldDB" id="A0A7I9UY21"/>
<evidence type="ECO:0000313" key="2">
    <source>
        <dbReference type="Proteomes" id="UP000444980"/>
    </source>
</evidence>
<dbReference type="OrthoDB" id="121143at2"/>
<dbReference type="Proteomes" id="UP000444980">
    <property type="component" value="Unassembled WGS sequence"/>
</dbReference>
<keyword evidence="2" id="KW-1185">Reference proteome</keyword>
<comment type="caution">
    <text evidence="1">The sequence shown here is derived from an EMBL/GenBank/DDBJ whole genome shotgun (WGS) entry which is preliminary data.</text>
</comment>
<dbReference type="RefSeq" id="WP_161927059.1">
    <property type="nucleotide sequence ID" value="NZ_BJOU01000001.1"/>
</dbReference>
<evidence type="ECO:0000313" key="1">
    <source>
        <dbReference type="EMBL" id="GED97776.1"/>
    </source>
</evidence>
<reference evidence="2" key="1">
    <citation type="submission" date="2019-06" db="EMBL/GenBank/DDBJ databases">
        <title>Gordonia isolated from sludge of a wastewater treatment plant.</title>
        <authorList>
            <person name="Tamura T."/>
            <person name="Aoyama K."/>
            <person name="Kang Y."/>
            <person name="Saito S."/>
            <person name="Akiyama N."/>
            <person name="Yazawa K."/>
            <person name="Gonoi T."/>
            <person name="Mikami Y."/>
        </authorList>
    </citation>
    <scope>NUCLEOTIDE SEQUENCE [LARGE SCALE GENOMIC DNA]</scope>
    <source>
        <strain evidence="2">NBRC 107697</strain>
    </source>
</reference>
<dbReference type="InterPro" id="IPR036390">
    <property type="entry name" value="WH_DNA-bd_sf"/>
</dbReference>
<accession>A0A7I9UY21</accession>